<geneLocation type="plasmid" evidence="2">
    <name>pmppla107</name>
</geneLocation>
<keyword evidence="1" id="KW-0614">Plasmid</keyword>
<dbReference type="GeneID" id="39473909"/>
<protein>
    <submittedName>
        <fullName evidence="1">Uncharacterized protein</fullName>
    </submittedName>
</protein>
<dbReference type="RefSeq" id="WP_005742279.1">
    <property type="nucleotide sequence ID" value="NZ_CP031226.1"/>
</dbReference>
<evidence type="ECO:0000313" key="1">
    <source>
        <dbReference type="EMBL" id="AXH59520.1"/>
    </source>
</evidence>
<reference evidence="1 2" key="1">
    <citation type="journal article" date="2011" name="PLoS Pathog.">
        <title>Dynamic evolution of pathogenicity revealed by sequencing and comparative genomics of 19 Pseudomonas syringae isolates.</title>
        <authorList>
            <person name="Baltrus D.A."/>
            <person name="Nishimura M.T."/>
            <person name="Romanchuk A."/>
            <person name="Chang J.H."/>
            <person name="Mukhtar M.S."/>
            <person name="Cherkis K."/>
            <person name="Roach J."/>
            <person name="Grant S.R."/>
            <person name="Jones C.D."/>
            <person name="Dangl J.L."/>
        </authorList>
    </citation>
    <scope>NUCLEOTIDE SEQUENCE [LARGE SCALE GENOMIC DNA]</scope>
    <source>
        <strain evidence="1 2">M301315</strain>
    </source>
</reference>
<dbReference type="Proteomes" id="UP000006426">
    <property type="component" value="Plasmid pmppla107"/>
</dbReference>
<accession>A0AAD0M6X3</accession>
<proteinExistence type="predicted"/>
<gene>
    <name evidence="1" type="ORF">PLA107_030295</name>
</gene>
<sequence length="101" mass="10923">MNAQRALVNISENIRQVAISMSGRVPNARMQEKDGVLRFDGFAGSVVVDLLGAEVTVLEPRSTTVVYSSLIDLESDGEKAIEVAGRVCAEMLTICRQQVVV</sequence>
<evidence type="ECO:0000313" key="2">
    <source>
        <dbReference type="Proteomes" id="UP000006426"/>
    </source>
</evidence>
<name>A0AAD0M6X3_PSEAV</name>
<dbReference type="AlphaFoldDB" id="A0AAD0M6X3"/>
<organism evidence="1 2">
    <name type="scientific">Pseudomonas amygdali pv. lachrymans str. M301315</name>
    <dbReference type="NCBI Taxonomy" id="629260"/>
    <lineage>
        <taxon>Bacteria</taxon>
        <taxon>Pseudomonadati</taxon>
        <taxon>Pseudomonadota</taxon>
        <taxon>Gammaproteobacteria</taxon>
        <taxon>Pseudomonadales</taxon>
        <taxon>Pseudomonadaceae</taxon>
        <taxon>Pseudomonas</taxon>
        <taxon>Pseudomonas amygdali</taxon>
    </lineage>
</organism>
<dbReference type="EMBL" id="CP031226">
    <property type="protein sequence ID" value="AXH59520.1"/>
    <property type="molecule type" value="Genomic_DNA"/>
</dbReference>